<accession>A0A0K0EAE1</accession>
<dbReference type="PANTHER" id="PTHR46669:SF1">
    <property type="entry name" value="LEUCINE-RICH PPR MOTIF-CONTAINING PROTEIN, MITOCHONDRIAL"/>
    <property type="match status" value="1"/>
</dbReference>
<evidence type="ECO:0000313" key="1">
    <source>
        <dbReference type="WBParaSite" id="SSTP_0000646600.1"/>
    </source>
</evidence>
<dbReference type="GO" id="GO:0005634">
    <property type="term" value="C:nucleus"/>
    <property type="evidence" value="ECO:0007669"/>
    <property type="project" value="TreeGrafter"/>
</dbReference>
<dbReference type="WBParaSite" id="SSTP_0000646600.1">
    <property type="protein sequence ID" value="SSTP_0000646600.1"/>
    <property type="gene ID" value="SSTP_0000646600"/>
</dbReference>
<name>A0A0K0EAE1_STRER</name>
<dbReference type="STRING" id="6248.A0A0K0EAE1"/>
<dbReference type="GO" id="GO:0003730">
    <property type="term" value="F:mRNA 3'-UTR binding"/>
    <property type="evidence" value="ECO:0007669"/>
    <property type="project" value="TreeGrafter"/>
</dbReference>
<protein>
    <submittedName>
        <fullName evidence="1">Mitochondrial translation factor ATP22</fullName>
    </submittedName>
</protein>
<dbReference type="AlphaFoldDB" id="A0A0K0EAE1"/>
<reference evidence="1" key="1">
    <citation type="submission" date="2015-08" db="UniProtKB">
        <authorList>
            <consortium name="WormBaseParasite"/>
        </authorList>
    </citation>
    <scope>IDENTIFICATION</scope>
</reference>
<dbReference type="PANTHER" id="PTHR46669">
    <property type="entry name" value="LEUCINE-RICH PPR MOTIF-CONTAINING PROTEIN, MITOCHONDRIAL"/>
    <property type="match status" value="1"/>
</dbReference>
<dbReference type="GO" id="GO:0005739">
    <property type="term" value="C:mitochondrion"/>
    <property type="evidence" value="ECO:0007669"/>
    <property type="project" value="TreeGrafter"/>
</dbReference>
<organism evidence="1">
    <name type="scientific">Strongyloides stercoralis</name>
    <name type="common">Threadworm</name>
    <dbReference type="NCBI Taxonomy" id="6248"/>
    <lineage>
        <taxon>Eukaryota</taxon>
        <taxon>Metazoa</taxon>
        <taxon>Ecdysozoa</taxon>
        <taxon>Nematoda</taxon>
        <taxon>Chromadorea</taxon>
        <taxon>Rhabditida</taxon>
        <taxon>Tylenchina</taxon>
        <taxon>Panagrolaimomorpha</taxon>
        <taxon>Strongyloidoidea</taxon>
        <taxon>Strongyloididae</taxon>
        <taxon>Strongyloides</taxon>
    </lineage>
</organism>
<sequence>MFRVILIKNSNLKKIFRGNIYFVQNSTVPVEKPKLDNILKVPCKISGEDKKLVNQEIFEKIESKVIKSIIQSKWNPESVYRQLYNTVQTTNRISGVAFMSNILLPLENNEKSIVKMLKNNENKVNFLISLCGKIMTDVNSKNRSIILDRLWNAFEKHNFQLTINAFNSRIKVWNENDTPFNVKETLHNLEIKSKIMPNEEFMILMLNQIAKSGVHEDVKNFRDECYRRGFSINKEFNLASIRCLSLNKKTHLCDMYIDYFNRKYNNAYFYEALSEAILGFSQQLDFKRLNLFLRKAITKIEKNDVTTFKLNLKQDVIMDVIWNVTVMNTPATDQKIIKLLREIFILTPVDKNFYKLLICESQRHISNGYYFTAAIILEKVLQLSNLLKFKTIDKKVTSTIDWLFNDMIKNRVNVNEIKNIANLISTSINFNCYIFNNLAYSILTFKEYGSFERLSIFLQLINEIDPDRSREHFIFPIIVKENNFFERLKLLNMWKTAGYHDLTKLDIFLLNIYIFNPLFDWLKLNNLEENNYQHLERMVKIFNSYSISRDIVWNWMLNLRNYLSKNDNSQHILREDLTNWLKDTYDETFNKTTIEDKKENEEDFKSRFEKYINNENYKKMDKLIKDSNTYTKINVDGYIDKILPIYLKYGFVEDIMTFLENISNHCSPIEGREEILSSNQILIILQRFAGLIKNMDKIIEVVHDIKKLFPNCNLVQQNYIDTTNNVNQLISKLFTSLPKEKLTENDVDNFQSLITTLCKLDIIELPTNEVITSFFIQNVLKYSSWNVAVKVWSKFQNELLCSNGLLILLNHTLKFSNDLFQLNHIIIKAQKVMRQSRINAFHIASLIYAEQITKVKNKIEKLKKPIELSDVLHVFRIISCLSLNLKSEEWLNTFLKICLIHTNLKSDKNIINLIVNDMLYYSEHKIGERLFLSSFKIVQFYGSELDSKQLKRIQNLEKNKEDLIEKWIFSKEKGLLNIPNSIERSSII</sequence>
<dbReference type="GO" id="GO:0070129">
    <property type="term" value="P:regulation of mitochondrial translation"/>
    <property type="evidence" value="ECO:0007669"/>
    <property type="project" value="TreeGrafter"/>
</dbReference>
<dbReference type="InterPro" id="IPR033490">
    <property type="entry name" value="LRP130"/>
</dbReference>
<proteinExistence type="predicted"/>